<dbReference type="InterPro" id="IPR044925">
    <property type="entry name" value="His-Me_finger_sf"/>
</dbReference>
<dbReference type="InterPro" id="IPR003615">
    <property type="entry name" value="HNH_nuc"/>
</dbReference>
<keyword evidence="3" id="KW-1185">Reference proteome</keyword>
<evidence type="ECO:0000259" key="1">
    <source>
        <dbReference type="Pfam" id="PF13392"/>
    </source>
</evidence>
<evidence type="ECO:0000313" key="2">
    <source>
        <dbReference type="EMBL" id="AHM55820.1"/>
    </source>
</evidence>
<sequence length="72" mass="8139">MRGTGEGKAYRKLLGKHEHRRIAEAILGRPLKEGEVVHHLDGNKLNNDPANLEILPSQAEHARIHFSKKKAR</sequence>
<gene>
    <name evidence="2" type="ORF">EAL2_c05180</name>
</gene>
<feature type="domain" description="HNH nuclease" evidence="1">
    <location>
        <begin position="19"/>
        <end position="59"/>
    </location>
</feature>
<proteinExistence type="predicted"/>
<dbReference type="KEGG" id="eac:EAL2_c05180"/>
<evidence type="ECO:0000313" key="3">
    <source>
        <dbReference type="Proteomes" id="UP000019591"/>
    </source>
</evidence>
<organism evidence="2 3">
    <name type="scientific">Peptoclostridium acidaminophilum DSM 3953</name>
    <dbReference type="NCBI Taxonomy" id="1286171"/>
    <lineage>
        <taxon>Bacteria</taxon>
        <taxon>Bacillati</taxon>
        <taxon>Bacillota</taxon>
        <taxon>Clostridia</taxon>
        <taxon>Peptostreptococcales</taxon>
        <taxon>Peptoclostridiaceae</taxon>
        <taxon>Peptoclostridium</taxon>
    </lineage>
</organism>
<reference evidence="2 3" key="1">
    <citation type="journal article" date="2014" name="Genome Announc.">
        <title>Complete Genome Sequence of Amino Acid-Utilizing Eubacterium acidaminophilum al-2 (DSM 3953).</title>
        <authorList>
            <person name="Poehlein A."/>
            <person name="Andreesen J.R."/>
            <person name="Daniel R."/>
        </authorList>
    </citation>
    <scope>NUCLEOTIDE SEQUENCE [LARGE SCALE GENOMIC DNA]</scope>
    <source>
        <strain evidence="2 3">DSM 3953</strain>
    </source>
</reference>
<dbReference type="eggNOG" id="ENOG5032R8G">
    <property type="taxonomic scope" value="Bacteria"/>
</dbReference>
<dbReference type="Pfam" id="PF13392">
    <property type="entry name" value="HNH_3"/>
    <property type="match status" value="1"/>
</dbReference>
<protein>
    <recommendedName>
        <fullName evidence="1">HNH nuclease domain-containing protein</fullName>
    </recommendedName>
</protein>
<dbReference type="HOGENOM" id="CLU_2716383_0_0_9"/>
<dbReference type="EMBL" id="CP007452">
    <property type="protein sequence ID" value="AHM55820.1"/>
    <property type="molecule type" value="Genomic_DNA"/>
</dbReference>
<dbReference type="AlphaFoldDB" id="W8T4P2"/>
<name>W8T4P2_PEPAC</name>
<dbReference type="Proteomes" id="UP000019591">
    <property type="component" value="Chromosome"/>
</dbReference>
<dbReference type="Gene3D" id="3.90.75.20">
    <property type="match status" value="1"/>
</dbReference>
<accession>W8T4P2</accession>
<dbReference type="PATRIC" id="fig|1286171.3.peg.459"/>
<dbReference type="STRING" id="1286171.EAL2_c05180"/>
<dbReference type="OrthoDB" id="6631788at2"/>
<dbReference type="SUPFAM" id="SSF54060">
    <property type="entry name" value="His-Me finger endonucleases"/>
    <property type="match status" value="1"/>
</dbReference>